<dbReference type="Pfam" id="PF00005">
    <property type="entry name" value="ABC_tran"/>
    <property type="match status" value="1"/>
</dbReference>
<protein>
    <submittedName>
        <fullName evidence="5">Uncharacterized ABC transporter ATP-binding protein permease</fullName>
    </submittedName>
</protein>
<gene>
    <name evidence="5" type="ORF">mv_L952</name>
</gene>
<evidence type="ECO:0000256" key="2">
    <source>
        <dbReference type="ARBA" id="ARBA00022840"/>
    </source>
</evidence>
<dbReference type="GO" id="GO:0005524">
    <property type="term" value="F:ATP binding"/>
    <property type="evidence" value="ECO:0007669"/>
    <property type="project" value="UniProtKB-KW"/>
</dbReference>
<keyword evidence="3" id="KW-0812">Transmembrane</keyword>
<dbReference type="Gene3D" id="3.40.50.300">
    <property type="entry name" value="P-loop containing nucleotide triphosphate hydrolases"/>
    <property type="match status" value="1"/>
</dbReference>
<keyword evidence="3" id="KW-1133">Transmembrane helix</keyword>
<feature type="domain" description="AAA+ ATPase" evidence="4">
    <location>
        <begin position="301"/>
        <end position="489"/>
    </location>
</feature>
<dbReference type="PANTHER" id="PTHR24221:SF654">
    <property type="entry name" value="ATP-BINDING CASSETTE SUB-FAMILY B MEMBER 6"/>
    <property type="match status" value="1"/>
</dbReference>
<dbReference type="GO" id="GO:0016887">
    <property type="term" value="F:ATP hydrolysis activity"/>
    <property type="evidence" value="ECO:0007669"/>
    <property type="project" value="InterPro"/>
</dbReference>
<dbReference type="InterPro" id="IPR039421">
    <property type="entry name" value="Type_1_exporter"/>
</dbReference>
<feature type="transmembrane region" description="Helical" evidence="3">
    <location>
        <begin position="6"/>
        <end position="30"/>
    </location>
</feature>
<evidence type="ECO:0000256" key="3">
    <source>
        <dbReference type="SAM" id="Phobius"/>
    </source>
</evidence>
<dbReference type="PANTHER" id="PTHR24221">
    <property type="entry name" value="ATP-BINDING CASSETTE SUB-FAMILY B"/>
    <property type="match status" value="1"/>
</dbReference>
<name>H2EF89_9VIRU</name>
<dbReference type="SMART" id="SM00382">
    <property type="entry name" value="AAA"/>
    <property type="match status" value="1"/>
</dbReference>
<keyword evidence="1" id="KW-0547">Nucleotide-binding</keyword>
<dbReference type="InterPro" id="IPR027417">
    <property type="entry name" value="P-loop_NTPase"/>
</dbReference>
<proteinExistence type="predicted"/>
<evidence type="ECO:0000259" key="4">
    <source>
        <dbReference type="SMART" id="SM00382"/>
    </source>
</evidence>
<keyword evidence="3" id="KW-0472">Membrane</keyword>
<reference evidence="5" key="1">
    <citation type="submission" date="2011-10" db="EMBL/GenBank/DDBJ databases">
        <title>Provirophages and transpovirons: unique mobilome of giant viruses.</title>
        <authorList>
            <person name="Desnues C."/>
            <person name="LaScola B."/>
            <person name="Yutin N."/>
            <person name="Fournous G."/>
            <person name="Koonin E."/>
            <person name="Raoult D."/>
        </authorList>
    </citation>
    <scope>NUCLEOTIDE SEQUENCE</scope>
    <source>
        <strain evidence="5">Mv13-mv</strain>
    </source>
</reference>
<dbReference type="InterPro" id="IPR003439">
    <property type="entry name" value="ABC_transporter-like_ATP-bd"/>
</dbReference>
<evidence type="ECO:0000313" key="5">
    <source>
        <dbReference type="EMBL" id="AEX63154.1"/>
    </source>
</evidence>
<evidence type="ECO:0000256" key="1">
    <source>
        <dbReference type="ARBA" id="ARBA00022741"/>
    </source>
</evidence>
<dbReference type="EMBL" id="JN885999">
    <property type="protein sequence ID" value="AEX63154.1"/>
    <property type="molecule type" value="Genomic_DNA"/>
</dbReference>
<organism evidence="5">
    <name type="scientific">Moumouvirus sp. 'Monve'</name>
    <dbReference type="NCBI Taxonomy" id="1128131"/>
    <lineage>
        <taxon>Viruses</taxon>
        <taxon>Varidnaviria</taxon>
        <taxon>Bamfordvirae</taxon>
        <taxon>Nucleocytoviricota</taxon>
        <taxon>Megaviricetes</taxon>
        <taxon>Imitervirales</taxon>
        <taxon>Mimiviridae</taxon>
        <taxon>Megamimivirinae</taxon>
        <taxon>Moumouvirus</taxon>
    </lineage>
</organism>
<sequence length="492" mass="57642">MQNDVQIIGILCVLYILSEIISTLHKYFFLERELIFFQGKIHNYLEKFVNDSIKKFPWNEQRQILQNNDFDRIKNKTVYSILNFSETIISDIVNIIILIICIIGHTSLDFTETLYYLCTLPIIFILSKYKYTNNADEYNKIWQKYRYYSSNQYYNLIHLQGEKISKKMYNCVNEYNNIISQEKREITKNTESIKLMINFIIAINLMAKIIYDDNIINVIVHFQLITYIKNGIVSTQNIYKKYTDIKLEAGKLQHLLKCENPRKNITYVKNFDKVVIHKLYYKYDNNKNFEINLRNKLCFECGKIIRLEGPSGSGKSSFMDILSGIIPSNQYKHEIYFDDKINKYGFEAIIPHRIYAEQSNPYNWNESIQNIIIGENVVEMNTLSSVIKLSECEDFLNLGDLNSSGINFSGGQKGRIIIAKILYHAIISNSKFFILDEIDKSLQSNLAVNIIKNIIKHCHNNNICLVLAVHCEEAKNLNYDQVLRFNNGQISY</sequence>
<dbReference type="SUPFAM" id="SSF52540">
    <property type="entry name" value="P-loop containing nucleoside triphosphate hydrolases"/>
    <property type="match status" value="1"/>
</dbReference>
<dbReference type="GO" id="GO:0034040">
    <property type="term" value="F:ATPase-coupled lipid transmembrane transporter activity"/>
    <property type="evidence" value="ECO:0007669"/>
    <property type="project" value="TreeGrafter"/>
</dbReference>
<keyword evidence="2 5" id="KW-0067">ATP-binding</keyword>
<accession>H2EF89</accession>
<dbReference type="InterPro" id="IPR003593">
    <property type="entry name" value="AAA+_ATPase"/>
</dbReference>